<name>E1IC31_9CHLR</name>
<accession>E1IC31</accession>
<feature type="binding site" evidence="4">
    <location>
        <position position="281"/>
    </location>
    <ligand>
        <name>S-adenosyl-L-methionine</name>
        <dbReference type="ChEBI" id="CHEBI:59789"/>
    </ligand>
</feature>
<dbReference type="InterPro" id="IPR010280">
    <property type="entry name" value="U5_MeTrfase_fam"/>
</dbReference>
<dbReference type="CDD" id="cd02440">
    <property type="entry name" value="AdoMet_MTases"/>
    <property type="match status" value="1"/>
</dbReference>
<dbReference type="SUPFAM" id="SSF53335">
    <property type="entry name" value="S-adenosyl-L-methionine-dependent methyltransferases"/>
    <property type="match status" value="1"/>
</dbReference>
<organism evidence="7 8">
    <name type="scientific">Oscillochloris trichoides DG-6</name>
    <dbReference type="NCBI Taxonomy" id="765420"/>
    <lineage>
        <taxon>Bacteria</taxon>
        <taxon>Bacillati</taxon>
        <taxon>Chloroflexota</taxon>
        <taxon>Chloroflexia</taxon>
        <taxon>Chloroflexales</taxon>
        <taxon>Chloroflexineae</taxon>
        <taxon>Oscillochloridaceae</taxon>
        <taxon>Oscillochloris</taxon>
    </lineage>
</organism>
<dbReference type="STRING" id="765420.OSCT_0882"/>
<dbReference type="NCBIfam" id="TIGR00479">
    <property type="entry name" value="rumA"/>
    <property type="match status" value="1"/>
</dbReference>
<feature type="binding site" evidence="4">
    <location>
        <position position="302"/>
    </location>
    <ligand>
        <name>S-adenosyl-L-methionine</name>
        <dbReference type="ChEBI" id="CHEBI:59789"/>
    </ligand>
</feature>
<evidence type="ECO:0000313" key="8">
    <source>
        <dbReference type="Proteomes" id="UP000054010"/>
    </source>
</evidence>
<keyword evidence="8" id="KW-1185">Reference proteome</keyword>
<proteinExistence type="inferred from homology"/>
<evidence type="ECO:0000256" key="5">
    <source>
        <dbReference type="PROSITE-ProRule" id="PRU10015"/>
    </source>
</evidence>
<keyword evidence="3 4" id="KW-0949">S-adenosyl-L-methionine</keyword>
<dbReference type="PANTHER" id="PTHR11061">
    <property type="entry name" value="RNA M5U METHYLTRANSFERASE"/>
    <property type="match status" value="1"/>
</dbReference>
<evidence type="ECO:0000256" key="1">
    <source>
        <dbReference type="ARBA" id="ARBA00022603"/>
    </source>
</evidence>
<dbReference type="Pfam" id="PF01938">
    <property type="entry name" value="TRAM"/>
    <property type="match status" value="1"/>
</dbReference>
<dbReference type="PROSITE" id="PS01230">
    <property type="entry name" value="TRMA_1"/>
    <property type="match status" value="1"/>
</dbReference>
<sequence>MEELLLEIHGIAQGGDGVGRLDGMVVFVTGALPGEVVHIRVSERRQTYIRGTVLEVVTPAPDRIAPITSDDGHAAWQHVAYPAQLRLKEQIVREQLAKLAGLETPPLAPIIPAPQPWGYRNTARLHVAGTRIGYHYSGSRQVADLASDPLLLPVLNTALAGLREVLPPFKQAIEGVTLRASASYGYAIALLHGHANTSPADLADLGAAWMAHTPNLAGVAAEAPGYVQPTPVHLHDDLGGVTFMLSPESFFQVNTPQAERMLDLIGQELDLQPGERLLDAYSGVGSFALPLAKGLDAVVAVEENPTAVADGVRCLPFNGITNVEFVRGAAERVLPQLEGQFDAAILDPPRRGCHPAVIEELARLAPTRLAYISCHPGILARDLGAMLRIGYRLDLVQPIDLFPQTPHIECVVVLRK</sequence>
<feature type="active site" evidence="5">
    <location>
        <position position="374"/>
    </location>
</feature>
<dbReference type="GO" id="GO:0070475">
    <property type="term" value="P:rRNA base methylation"/>
    <property type="evidence" value="ECO:0007669"/>
    <property type="project" value="TreeGrafter"/>
</dbReference>
<dbReference type="Gene3D" id="3.40.50.150">
    <property type="entry name" value="Vaccinia Virus protein VP39"/>
    <property type="match status" value="1"/>
</dbReference>
<keyword evidence="2 4" id="KW-0808">Transferase</keyword>
<dbReference type="eggNOG" id="COG2265">
    <property type="taxonomic scope" value="Bacteria"/>
</dbReference>
<feature type="binding site" evidence="4">
    <location>
        <position position="252"/>
    </location>
    <ligand>
        <name>S-adenosyl-L-methionine</name>
        <dbReference type="ChEBI" id="CHEBI:59789"/>
    </ligand>
</feature>
<dbReference type="HOGENOM" id="CLU_014689_7_2_0"/>
<evidence type="ECO:0000313" key="7">
    <source>
        <dbReference type="EMBL" id="EFO81293.1"/>
    </source>
</evidence>
<feature type="domain" description="TRAM" evidence="6">
    <location>
        <begin position="1"/>
        <end position="55"/>
    </location>
</feature>
<dbReference type="PROSITE" id="PS50926">
    <property type="entry name" value="TRAM"/>
    <property type="match status" value="1"/>
</dbReference>
<dbReference type="PANTHER" id="PTHR11061:SF30">
    <property type="entry name" value="TRNA (URACIL(54)-C(5))-METHYLTRANSFERASE"/>
    <property type="match status" value="1"/>
</dbReference>
<dbReference type="GO" id="GO:0070041">
    <property type="term" value="F:rRNA (uridine-C5-)-methyltransferase activity"/>
    <property type="evidence" value="ECO:0007669"/>
    <property type="project" value="TreeGrafter"/>
</dbReference>
<dbReference type="Proteomes" id="UP000054010">
    <property type="component" value="Unassembled WGS sequence"/>
</dbReference>
<dbReference type="Gene3D" id="2.40.50.140">
    <property type="entry name" value="Nucleic acid-binding proteins"/>
    <property type="match status" value="1"/>
</dbReference>
<evidence type="ECO:0000256" key="2">
    <source>
        <dbReference type="ARBA" id="ARBA00022679"/>
    </source>
</evidence>
<dbReference type="PROSITE" id="PS51687">
    <property type="entry name" value="SAM_MT_RNA_M5U"/>
    <property type="match status" value="1"/>
</dbReference>
<comment type="caution">
    <text evidence="7">The sequence shown here is derived from an EMBL/GenBank/DDBJ whole genome shotgun (WGS) entry which is preliminary data.</text>
</comment>
<feature type="binding site" evidence="4">
    <location>
        <position position="347"/>
    </location>
    <ligand>
        <name>S-adenosyl-L-methionine</name>
        <dbReference type="ChEBI" id="CHEBI:59789"/>
    </ligand>
</feature>
<feature type="active site" description="Nucleophile" evidence="4">
    <location>
        <position position="374"/>
    </location>
</feature>
<evidence type="ECO:0000256" key="3">
    <source>
        <dbReference type="ARBA" id="ARBA00022691"/>
    </source>
</evidence>
<dbReference type="InterPro" id="IPR030390">
    <property type="entry name" value="MeTrfase_TrmA_AS"/>
</dbReference>
<evidence type="ECO:0000256" key="4">
    <source>
        <dbReference type="PROSITE-ProRule" id="PRU01024"/>
    </source>
</evidence>
<reference evidence="7 8" key="1">
    <citation type="journal article" date="2011" name="J. Bacteriol.">
        <title>Draft genome sequence of the anoxygenic filamentous phototrophic bacterium Oscillochloris trichoides subsp. DG-6.</title>
        <authorList>
            <person name="Kuznetsov B.B."/>
            <person name="Ivanovsky R.N."/>
            <person name="Keppen O.I."/>
            <person name="Sukhacheva M.V."/>
            <person name="Bumazhkin B.K."/>
            <person name="Patutina E.O."/>
            <person name="Beletsky A.V."/>
            <person name="Mardanov A.V."/>
            <person name="Baslerov R.V."/>
            <person name="Panteleeva A.N."/>
            <person name="Kolganova T.V."/>
            <person name="Ravin N.V."/>
            <person name="Skryabin K.G."/>
        </authorList>
    </citation>
    <scope>NUCLEOTIDE SEQUENCE [LARGE SCALE GENOMIC DNA]</scope>
    <source>
        <strain evidence="7 8">DG-6</strain>
    </source>
</reference>
<dbReference type="InterPro" id="IPR029063">
    <property type="entry name" value="SAM-dependent_MTases_sf"/>
</dbReference>
<dbReference type="InterPro" id="IPR030391">
    <property type="entry name" value="MeTrfase_TrmA_CS"/>
</dbReference>
<dbReference type="InterPro" id="IPR012340">
    <property type="entry name" value="NA-bd_OB-fold"/>
</dbReference>
<comment type="similarity">
    <text evidence="4">Belongs to the class I-like SAM-binding methyltransferase superfamily. RNA M5U methyltransferase family.</text>
</comment>
<evidence type="ECO:0000259" key="6">
    <source>
        <dbReference type="PROSITE" id="PS50926"/>
    </source>
</evidence>
<dbReference type="SUPFAM" id="SSF50249">
    <property type="entry name" value="Nucleic acid-binding proteins"/>
    <property type="match status" value="1"/>
</dbReference>
<keyword evidence="1 4" id="KW-0489">Methyltransferase</keyword>
<dbReference type="Pfam" id="PF05958">
    <property type="entry name" value="tRNA_U5-meth_tr"/>
    <property type="match status" value="1"/>
</dbReference>
<dbReference type="AlphaFoldDB" id="E1IC31"/>
<gene>
    <name evidence="7" type="ORF">OSCT_0882</name>
</gene>
<dbReference type="EMBL" id="ADVR01000018">
    <property type="protein sequence ID" value="EFO81293.1"/>
    <property type="molecule type" value="Genomic_DNA"/>
</dbReference>
<protein>
    <submittedName>
        <fullName evidence="7">RNA methyltransferase, TrmA family</fullName>
    </submittedName>
</protein>
<dbReference type="PROSITE" id="PS01231">
    <property type="entry name" value="TRMA_2"/>
    <property type="match status" value="1"/>
</dbReference>
<dbReference type="Gene3D" id="2.40.50.1070">
    <property type="match status" value="1"/>
</dbReference>
<dbReference type="InterPro" id="IPR002792">
    <property type="entry name" value="TRAM_dom"/>
</dbReference>